<evidence type="ECO:0000313" key="2">
    <source>
        <dbReference type="EnsemblPlants" id="Zm00001eb213900_P001"/>
    </source>
</evidence>
<evidence type="ECO:0000256" key="1">
    <source>
        <dbReference type="SAM" id="MobiDB-lite"/>
    </source>
</evidence>
<feature type="region of interest" description="Disordered" evidence="1">
    <location>
        <begin position="1"/>
        <end position="52"/>
    </location>
</feature>
<dbReference type="EnsemblPlants" id="Zm00001eb213900_T001">
    <property type="protein sequence ID" value="Zm00001eb213900_P001"/>
    <property type="gene ID" value="Zm00001eb213900"/>
</dbReference>
<reference evidence="3" key="1">
    <citation type="journal article" date="2009" name="Science">
        <title>The B73 maize genome: complexity, diversity, and dynamics.</title>
        <authorList>
            <person name="Schnable P.S."/>
            <person name="Ware D."/>
            <person name="Fulton R.S."/>
            <person name="Stein J.C."/>
            <person name="Wei F."/>
            <person name="Pasternak S."/>
            <person name="Liang C."/>
            <person name="Zhang J."/>
            <person name="Fulton L."/>
            <person name="Graves T.A."/>
            <person name="Minx P."/>
            <person name="Reily A.D."/>
            <person name="Courtney L."/>
            <person name="Kruchowski S.S."/>
            <person name="Tomlinson C."/>
            <person name="Strong C."/>
            <person name="Delehaunty K."/>
            <person name="Fronick C."/>
            <person name="Courtney B."/>
            <person name="Rock S.M."/>
            <person name="Belter E."/>
            <person name="Du F."/>
            <person name="Kim K."/>
            <person name="Abbott R.M."/>
            <person name="Cotton M."/>
            <person name="Levy A."/>
            <person name="Marchetto P."/>
            <person name="Ochoa K."/>
            <person name="Jackson S.M."/>
            <person name="Gillam B."/>
            <person name="Chen W."/>
            <person name="Yan L."/>
            <person name="Higginbotham J."/>
            <person name="Cardenas M."/>
            <person name="Waligorski J."/>
            <person name="Applebaum E."/>
            <person name="Phelps L."/>
            <person name="Falcone J."/>
            <person name="Kanchi K."/>
            <person name="Thane T."/>
            <person name="Scimone A."/>
            <person name="Thane N."/>
            <person name="Henke J."/>
            <person name="Wang T."/>
            <person name="Ruppert J."/>
            <person name="Shah N."/>
            <person name="Rotter K."/>
            <person name="Hodges J."/>
            <person name="Ingenthron E."/>
            <person name="Cordes M."/>
            <person name="Kohlberg S."/>
            <person name="Sgro J."/>
            <person name="Delgado B."/>
            <person name="Mead K."/>
            <person name="Chinwalla A."/>
            <person name="Leonard S."/>
            <person name="Crouse K."/>
            <person name="Collura K."/>
            <person name="Kudrna D."/>
            <person name="Currie J."/>
            <person name="He R."/>
            <person name="Angelova A."/>
            <person name="Rajasekar S."/>
            <person name="Mueller T."/>
            <person name="Lomeli R."/>
            <person name="Scara G."/>
            <person name="Ko A."/>
            <person name="Delaney K."/>
            <person name="Wissotski M."/>
            <person name="Lopez G."/>
            <person name="Campos D."/>
            <person name="Braidotti M."/>
            <person name="Ashley E."/>
            <person name="Golser W."/>
            <person name="Kim H."/>
            <person name="Lee S."/>
            <person name="Lin J."/>
            <person name="Dujmic Z."/>
            <person name="Kim W."/>
            <person name="Talag J."/>
            <person name="Zuccolo A."/>
            <person name="Fan C."/>
            <person name="Sebastian A."/>
            <person name="Kramer M."/>
            <person name="Spiegel L."/>
            <person name="Nascimento L."/>
            <person name="Zutavern T."/>
            <person name="Miller B."/>
            <person name="Ambroise C."/>
            <person name="Muller S."/>
            <person name="Spooner W."/>
            <person name="Narechania A."/>
            <person name="Ren L."/>
            <person name="Wei S."/>
            <person name="Kumari S."/>
            <person name="Faga B."/>
            <person name="Levy M.J."/>
            <person name="McMahan L."/>
            <person name="Van Buren P."/>
            <person name="Vaughn M.W."/>
            <person name="Ying K."/>
            <person name="Yeh C.-T."/>
            <person name="Emrich S.J."/>
            <person name="Jia Y."/>
            <person name="Kalyanaraman A."/>
            <person name="Hsia A.-P."/>
            <person name="Barbazuk W.B."/>
            <person name="Baucom R.S."/>
            <person name="Brutnell T.P."/>
            <person name="Carpita N.C."/>
            <person name="Chaparro C."/>
            <person name="Chia J.-M."/>
            <person name="Deragon J.-M."/>
            <person name="Estill J.C."/>
            <person name="Fu Y."/>
            <person name="Jeddeloh J.A."/>
            <person name="Han Y."/>
            <person name="Lee H."/>
            <person name="Li P."/>
            <person name="Lisch D.R."/>
            <person name="Liu S."/>
            <person name="Liu Z."/>
            <person name="Nagel D.H."/>
            <person name="McCann M.C."/>
            <person name="SanMiguel P."/>
            <person name="Myers A.M."/>
            <person name="Nettleton D."/>
            <person name="Nguyen J."/>
            <person name="Penning B.W."/>
            <person name="Ponnala L."/>
            <person name="Schneider K.L."/>
            <person name="Schwartz D.C."/>
            <person name="Sharma A."/>
            <person name="Soderlund C."/>
            <person name="Springer N.M."/>
            <person name="Sun Q."/>
            <person name="Wang H."/>
            <person name="Waterman M."/>
            <person name="Westerman R."/>
            <person name="Wolfgruber T.K."/>
            <person name="Yang L."/>
            <person name="Yu Y."/>
            <person name="Zhang L."/>
            <person name="Zhou S."/>
            <person name="Zhu Q."/>
            <person name="Bennetzen J.L."/>
            <person name="Dawe R.K."/>
            <person name="Jiang J."/>
            <person name="Jiang N."/>
            <person name="Presting G.G."/>
            <person name="Wessler S.R."/>
            <person name="Aluru S."/>
            <person name="Martienssen R.A."/>
            <person name="Clifton S.W."/>
            <person name="McCombie W.R."/>
            <person name="Wing R.A."/>
            <person name="Wilson R.K."/>
        </authorList>
    </citation>
    <scope>NUCLEOTIDE SEQUENCE [LARGE SCALE GENOMIC DNA]</scope>
    <source>
        <strain evidence="3">cv. B73</strain>
    </source>
</reference>
<dbReference type="AlphaFoldDB" id="A0A804P7N3"/>
<accession>A0A804P7N3</accession>
<organism evidence="2 3">
    <name type="scientific">Zea mays</name>
    <name type="common">Maize</name>
    <dbReference type="NCBI Taxonomy" id="4577"/>
    <lineage>
        <taxon>Eukaryota</taxon>
        <taxon>Viridiplantae</taxon>
        <taxon>Streptophyta</taxon>
        <taxon>Embryophyta</taxon>
        <taxon>Tracheophyta</taxon>
        <taxon>Spermatophyta</taxon>
        <taxon>Magnoliopsida</taxon>
        <taxon>Liliopsida</taxon>
        <taxon>Poales</taxon>
        <taxon>Poaceae</taxon>
        <taxon>PACMAD clade</taxon>
        <taxon>Panicoideae</taxon>
        <taxon>Andropogonodae</taxon>
        <taxon>Andropogoneae</taxon>
        <taxon>Tripsacinae</taxon>
        <taxon>Zea</taxon>
    </lineage>
</organism>
<feature type="compositionally biased region" description="Pro residues" evidence="1">
    <location>
        <begin position="176"/>
        <end position="186"/>
    </location>
</feature>
<reference evidence="2" key="3">
    <citation type="submission" date="2021-05" db="UniProtKB">
        <authorList>
            <consortium name="EnsemblPlants"/>
        </authorList>
    </citation>
    <scope>IDENTIFICATION</scope>
    <source>
        <strain evidence="2">cv. B73</strain>
    </source>
</reference>
<feature type="region of interest" description="Disordered" evidence="1">
    <location>
        <begin position="129"/>
        <end position="216"/>
    </location>
</feature>
<proteinExistence type="predicted"/>
<feature type="compositionally biased region" description="Basic and acidic residues" evidence="1">
    <location>
        <begin position="200"/>
        <end position="216"/>
    </location>
</feature>
<name>A0A804P7N3_MAIZE</name>
<feature type="compositionally biased region" description="Basic and acidic residues" evidence="1">
    <location>
        <begin position="1"/>
        <end position="33"/>
    </location>
</feature>
<reference evidence="2" key="2">
    <citation type="submission" date="2019-07" db="EMBL/GenBank/DDBJ databases">
        <authorList>
            <person name="Seetharam A."/>
            <person name="Woodhouse M."/>
            <person name="Cannon E."/>
        </authorList>
    </citation>
    <scope>NUCLEOTIDE SEQUENCE [LARGE SCALE GENOMIC DNA]</scope>
    <source>
        <strain evidence="2">cv. B73</strain>
    </source>
</reference>
<dbReference type="Gramene" id="Zm00001eb213900_T001">
    <property type="protein sequence ID" value="Zm00001eb213900_P001"/>
    <property type="gene ID" value="Zm00001eb213900"/>
</dbReference>
<dbReference type="Proteomes" id="UP000007305">
    <property type="component" value="Chromosome 5"/>
</dbReference>
<protein>
    <submittedName>
        <fullName evidence="2">Uncharacterized protein</fullName>
    </submittedName>
</protein>
<keyword evidence="3" id="KW-1185">Reference proteome</keyword>
<evidence type="ECO:0000313" key="3">
    <source>
        <dbReference type="Proteomes" id="UP000007305"/>
    </source>
</evidence>
<sequence length="228" mass="23997">MTRLSNKDNAQHNRTHRVTDDGDRAAAPSDHRGHQLAVPAAGEGPPPRGVADAALAPRAQRSGAVAGGRAELARRVLVDPPHGERGGHALAPGHGPQLGATLLHHAALRRGADQLAQVLVGGSAAPVDAVAPGQRRRRHEHGVPERGVGGDVARAPREPPHVQVPRPAERPRRRTPQPPEPAPPAHPDPHHQAPGVETPVEEHHQAGEDKARGRRECGCEANELISAV</sequence>
<dbReference type="InParanoid" id="A0A804P7N3"/>